<sequence>MSSSVTLTPEQQAHFHETYQPQLWASLGTFLLINNVAIGGRLWATRTAAGTRARILAEDVLIILSGVFVNAIIPNLMVATHFGLGLHVYTVNALDPDYPTNLSHTFRHVWITMVLMASFFLCIKMTLLFFYKRLFLVSNPRLRIFWWANFVFIILWFIGATGFYLLQCQPVGWYFWRYYARFPHKDENNPQNMTGQCNATAVLNVSLPVIFSLVSDIGLLILPIWAVSTLKVNKAKKRGLLAVFGVGIIAAVLELARILALNLNTDDKDDTSYGVVIFLILTAAEETTAVVCACLPVIAPRLFRKFRGKNDSNRSYEKNKPMISSIKWSNRGFKRVKSLNAIDTEVTHIERVSDDDVPLTYVEITGNGHGPENEEASKTTTLPAGAYLPLPLRHDPGNPADGAGYPAPGAIHVRTDIQTRVTDGSKGL</sequence>
<reference evidence="1" key="1">
    <citation type="submission" date="2022-10" db="EMBL/GenBank/DDBJ databases">
        <title>Genome Sequence of Xylaria curta.</title>
        <authorList>
            <person name="Buettner E."/>
        </authorList>
    </citation>
    <scope>NUCLEOTIDE SEQUENCE</scope>
    <source>
        <strain evidence="1">Babe10</strain>
    </source>
</reference>
<name>A0ACC1P583_9PEZI</name>
<organism evidence="1 2">
    <name type="scientific">Xylaria curta</name>
    <dbReference type="NCBI Taxonomy" id="42375"/>
    <lineage>
        <taxon>Eukaryota</taxon>
        <taxon>Fungi</taxon>
        <taxon>Dikarya</taxon>
        <taxon>Ascomycota</taxon>
        <taxon>Pezizomycotina</taxon>
        <taxon>Sordariomycetes</taxon>
        <taxon>Xylariomycetidae</taxon>
        <taxon>Xylariales</taxon>
        <taxon>Xylariaceae</taxon>
        <taxon>Xylaria</taxon>
    </lineage>
</organism>
<comment type="caution">
    <text evidence="1">The sequence shown here is derived from an EMBL/GenBank/DDBJ whole genome shotgun (WGS) entry which is preliminary data.</text>
</comment>
<evidence type="ECO:0000313" key="2">
    <source>
        <dbReference type="Proteomes" id="UP001143856"/>
    </source>
</evidence>
<proteinExistence type="predicted"/>
<dbReference type="EMBL" id="JAPDGR010000848">
    <property type="protein sequence ID" value="KAJ2987078.1"/>
    <property type="molecule type" value="Genomic_DNA"/>
</dbReference>
<dbReference type="Proteomes" id="UP001143856">
    <property type="component" value="Unassembled WGS sequence"/>
</dbReference>
<evidence type="ECO:0000313" key="1">
    <source>
        <dbReference type="EMBL" id="KAJ2987078.1"/>
    </source>
</evidence>
<protein>
    <submittedName>
        <fullName evidence="1">Uncharacterized protein</fullName>
    </submittedName>
</protein>
<gene>
    <name evidence="1" type="ORF">NUW58_g4700</name>
</gene>
<accession>A0ACC1P583</accession>
<keyword evidence="2" id="KW-1185">Reference proteome</keyword>